<feature type="transmembrane region" description="Helical" evidence="13">
    <location>
        <begin position="141"/>
        <end position="165"/>
    </location>
</feature>
<dbReference type="RefSeq" id="WP_105534290.1">
    <property type="nucleotide sequence ID" value="NZ_PUGF01000037.1"/>
</dbReference>
<keyword evidence="5" id="KW-0349">Heme</keyword>
<dbReference type="Proteomes" id="UP000237839">
    <property type="component" value="Unassembled WGS sequence"/>
</dbReference>
<dbReference type="Gene3D" id="1.20.950.20">
    <property type="entry name" value="Transmembrane di-heme cytochromes, Chain C"/>
    <property type="match status" value="1"/>
</dbReference>
<dbReference type="InterPro" id="IPR052168">
    <property type="entry name" value="Cytochrome_b561_oxidase"/>
</dbReference>
<evidence type="ECO:0000256" key="12">
    <source>
        <dbReference type="ARBA" id="ARBA00037975"/>
    </source>
</evidence>
<dbReference type="InterPro" id="IPR011577">
    <property type="entry name" value="Cyt_b561_bac/Ni-Hgenase"/>
</dbReference>
<evidence type="ECO:0000256" key="3">
    <source>
        <dbReference type="ARBA" id="ARBA00022448"/>
    </source>
</evidence>
<evidence type="ECO:0000256" key="2">
    <source>
        <dbReference type="ARBA" id="ARBA00004651"/>
    </source>
</evidence>
<dbReference type="SUPFAM" id="SSF81342">
    <property type="entry name" value="Transmembrane di-heme cytochromes"/>
    <property type="match status" value="1"/>
</dbReference>
<dbReference type="Pfam" id="PF01292">
    <property type="entry name" value="Ni_hydr_CYTB"/>
    <property type="match status" value="1"/>
</dbReference>
<gene>
    <name evidence="15" type="ORF">S2091_4564</name>
</gene>
<dbReference type="EMBL" id="PUGF01000037">
    <property type="protein sequence ID" value="PRC90738.1"/>
    <property type="molecule type" value="Genomic_DNA"/>
</dbReference>
<organism evidence="15 16">
    <name type="scientific">Solimicrobium silvestre</name>
    <dbReference type="NCBI Taxonomy" id="2099400"/>
    <lineage>
        <taxon>Bacteria</taxon>
        <taxon>Pseudomonadati</taxon>
        <taxon>Pseudomonadota</taxon>
        <taxon>Betaproteobacteria</taxon>
        <taxon>Burkholderiales</taxon>
        <taxon>Oxalobacteraceae</taxon>
        <taxon>Solimicrobium</taxon>
    </lineage>
</organism>
<dbReference type="AlphaFoldDB" id="A0A2S9GSR9"/>
<evidence type="ECO:0000256" key="9">
    <source>
        <dbReference type="ARBA" id="ARBA00022989"/>
    </source>
</evidence>
<feature type="domain" description="Cytochrome b561 bacterial/Ni-hydrogenase" evidence="14">
    <location>
        <begin position="12"/>
        <end position="181"/>
    </location>
</feature>
<keyword evidence="10" id="KW-0408">Iron</keyword>
<keyword evidence="8" id="KW-0249">Electron transport</keyword>
<dbReference type="PANTHER" id="PTHR30529">
    <property type="entry name" value="CYTOCHROME B561"/>
    <property type="match status" value="1"/>
</dbReference>
<dbReference type="OrthoDB" id="8723024at2"/>
<evidence type="ECO:0000256" key="7">
    <source>
        <dbReference type="ARBA" id="ARBA00022723"/>
    </source>
</evidence>
<feature type="transmembrane region" description="Helical" evidence="13">
    <location>
        <begin position="89"/>
        <end position="112"/>
    </location>
</feature>
<evidence type="ECO:0000259" key="14">
    <source>
        <dbReference type="Pfam" id="PF01292"/>
    </source>
</evidence>
<keyword evidence="11 13" id="KW-0472">Membrane</keyword>
<name>A0A2S9GSR9_9BURK</name>
<dbReference type="PANTHER" id="PTHR30529:SF1">
    <property type="entry name" value="CYTOCHROME B561 HOMOLOG 2"/>
    <property type="match status" value="1"/>
</dbReference>
<dbReference type="GO" id="GO:0005886">
    <property type="term" value="C:plasma membrane"/>
    <property type="evidence" value="ECO:0007669"/>
    <property type="project" value="UniProtKB-SubCell"/>
</dbReference>
<keyword evidence="16" id="KW-1185">Reference proteome</keyword>
<reference evidence="15 16" key="1">
    <citation type="submission" date="2018-02" db="EMBL/GenBank/DDBJ databases">
        <title>Solimicrobium silvestre gen. nov., sp. nov., isolated from alpine forest soil.</title>
        <authorList>
            <person name="Margesin R."/>
            <person name="Albuquerque L."/>
            <person name="Zhang D.-C."/>
            <person name="Froufe H.J.C."/>
            <person name="Severino R."/>
            <person name="Roxo I."/>
            <person name="Egas C."/>
            <person name="Da Costa M.S."/>
        </authorList>
    </citation>
    <scope>NUCLEOTIDE SEQUENCE [LARGE SCALE GENOMIC DNA]</scope>
    <source>
        <strain evidence="15 16">S20-91</strain>
    </source>
</reference>
<evidence type="ECO:0000256" key="11">
    <source>
        <dbReference type="ARBA" id="ARBA00023136"/>
    </source>
</evidence>
<comment type="caution">
    <text evidence="15">The sequence shown here is derived from an EMBL/GenBank/DDBJ whole genome shotgun (WGS) entry which is preliminary data.</text>
</comment>
<evidence type="ECO:0000256" key="13">
    <source>
        <dbReference type="SAM" id="Phobius"/>
    </source>
</evidence>
<dbReference type="GO" id="GO:0020037">
    <property type="term" value="F:heme binding"/>
    <property type="evidence" value="ECO:0007669"/>
    <property type="project" value="TreeGrafter"/>
</dbReference>
<evidence type="ECO:0000256" key="6">
    <source>
        <dbReference type="ARBA" id="ARBA00022692"/>
    </source>
</evidence>
<dbReference type="GO" id="GO:0046872">
    <property type="term" value="F:metal ion binding"/>
    <property type="evidence" value="ECO:0007669"/>
    <property type="project" value="UniProtKB-KW"/>
</dbReference>
<evidence type="ECO:0000256" key="10">
    <source>
        <dbReference type="ARBA" id="ARBA00023004"/>
    </source>
</evidence>
<sequence>MQTVINQTSAKYTSTAKFLHWLMAIAIICLFAFGFYMSNLPFSPQKLKLMSYHKWAGVTVFILALVRLSWRIMHRPPSLPAHMGRIEQLIAHAGHVMLYLLMLSIPVSGWLMSSAKGFQTVLFGVLPIPDLLSKDRELGHLLLTVHLGLNLVMAAVVIGHVLAALKHHFKDKDDVLIRMLPDSSNM</sequence>
<comment type="subcellular location">
    <subcellularLocation>
        <location evidence="2">Cell membrane</location>
        <topology evidence="2">Multi-pass membrane protein</topology>
    </subcellularLocation>
</comment>
<dbReference type="GO" id="GO:0022904">
    <property type="term" value="P:respiratory electron transport chain"/>
    <property type="evidence" value="ECO:0007669"/>
    <property type="project" value="InterPro"/>
</dbReference>
<proteinExistence type="inferred from homology"/>
<dbReference type="GO" id="GO:0009055">
    <property type="term" value="F:electron transfer activity"/>
    <property type="evidence" value="ECO:0007669"/>
    <property type="project" value="InterPro"/>
</dbReference>
<keyword evidence="7" id="KW-0479">Metal-binding</keyword>
<evidence type="ECO:0000313" key="15">
    <source>
        <dbReference type="EMBL" id="PRC90738.1"/>
    </source>
</evidence>
<evidence type="ECO:0000256" key="1">
    <source>
        <dbReference type="ARBA" id="ARBA00001970"/>
    </source>
</evidence>
<keyword evidence="4" id="KW-1003">Cell membrane</keyword>
<accession>A0A2S9GSR9</accession>
<evidence type="ECO:0000256" key="4">
    <source>
        <dbReference type="ARBA" id="ARBA00022475"/>
    </source>
</evidence>
<keyword evidence="3" id="KW-0813">Transport</keyword>
<evidence type="ECO:0000256" key="8">
    <source>
        <dbReference type="ARBA" id="ARBA00022982"/>
    </source>
</evidence>
<evidence type="ECO:0000256" key="5">
    <source>
        <dbReference type="ARBA" id="ARBA00022617"/>
    </source>
</evidence>
<dbReference type="InterPro" id="IPR016174">
    <property type="entry name" value="Di-haem_cyt_TM"/>
</dbReference>
<feature type="transmembrane region" description="Helical" evidence="13">
    <location>
        <begin position="18"/>
        <end position="37"/>
    </location>
</feature>
<comment type="similarity">
    <text evidence="12">Belongs to the cytochrome b561 family.</text>
</comment>
<keyword evidence="9 13" id="KW-1133">Transmembrane helix</keyword>
<evidence type="ECO:0000313" key="16">
    <source>
        <dbReference type="Proteomes" id="UP000237839"/>
    </source>
</evidence>
<protein>
    <submittedName>
        <fullName evidence="15">Cytochrome B561</fullName>
    </submittedName>
</protein>
<comment type="cofactor">
    <cofactor evidence="1">
        <name>heme b</name>
        <dbReference type="ChEBI" id="CHEBI:60344"/>
    </cofactor>
</comment>
<keyword evidence="6 13" id="KW-0812">Transmembrane</keyword>
<feature type="transmembrane region" description="Helical" evidence="13">
    <location>
        <begin position="49"/>
        <end position="68"/>
    </location>
</feature>